<organism evidence="1 2">
    <name type="scientific">Trichonephila inaurata madagascariensis</name>
    <dbReference type="NCBI Taxonomy" id="2747483"/>
    <lineage>
        <taxon>Eukaryota</taxon>
        <taxon>Metazoa</taxon>
        <taxon>Ecdysozoa</taxon>
        <taxon>Arthropoda</taxon>
        <taxon>Chelicerata</taxon>
        <taxon>Arachnida</taxon>
        <taxon>Araneae</taxon>
        <taxon>Araneomorphae</taxon>
        <taxon>Entelegynae</taxon>
        <taxon>Araneoidea</taxon>
        <taxon>Nephilidae</taxon>
        <taxon>Trichonephila</taxon>
        <taxon>Trichonephila inaurata</taxon>
    </lineage>
</organism>
<gene>
    <name evidence="1" type="primary">AVEN_79614_1</name>
    <name evidence="1" type="ORF">TNIN_197191</name>
</gene>
<dbReference type="InterPro" id="IPR005312">
    <property type="entry name" value="DUF1759"/>
</dbReference>
<accession>A0A8X6M768</accession>
<evidence type="ECO:0000313" key="2">
    <source>
        <dbReference type="Proteomes" id="UP000886998"/>
    </source>
</evidence>
<comment type="caution">
    <text evidence="1">The sequence shown here is derived from an EMBL/GenBank/DDBJ whole genome shotgun (WGS) entry which is preliminary data.</text>
</comment>
<sequence>MENLIEDASEFDTEINGSEEYSEKIVSIKFKIKSYIKRRECNLNVPNSTQVWSGQNRPQLSIKLPEIHLPKFFGKYEEWSNFKIQFNNIISTNSQLSSEQKLHYLKAALTSEAKNLETISDSFESLFKSLEERYENKCLIVETHVKAILNIAKLNNESAKDLRYLIDDVNKNIRDLK</sequence>
<protein>
    <submittedName>
        <fullName evidence="1">Uncharacterized protein</fullName>
    </submittedName>
</protein>
<dbReference type="Pfam" id="PF03564">
    <property type="entry name" value="DUF1759"/>
    <property type="match status" value="1"/>
</dbReference>
<dbReference type="EMBL" id="BMAV01023951">
    <property type="protein sequence ID" value="GFS28869.1"/>
    <property type="molecule type" value="Genomic_DNA"/>
</dbReference>
<dbReference type="PANTHER" id="PTHR22954:SF3">
    <property type="entry name" value="PROTEIN CBG08539"/>
    <property type="match status" value="1"/>
</dbReference>
<dbReference type="PANTHER" id="PTHR22954">
    <property type="entry name" value="RETROVIRAL PROTEASE-RELATED"/>
    <property type="match status" value="1"/>
</dbReference>
<proteinExistence type="predicted"/>
<reference evidence="1" key="1">
    <citation type="submission" date="2020-08" db="EMBL/GenBank/DDBJ databases">
        <title>Multicomponent nature underlies the extraordinary mechanical properties of spider dragline silk.</title>
        <authorList>
            <person name="Kono N."/>
            <person name="Nakamura H."/>
            <person name="Mori M."/>
            <person name="Yoshida Y."/>
            <person name="Ohtoshi R."/>
            <person name="Malay A.D."/>
            <person name="Moran D.A.P."/>
            <person name="Tomita M."/>
            <person name="Numata K."/>
            <person name="Arakawa K."/>
        </authorList>
    </citation>
    <scope>NUCLEOTIDE SEQUENCE</scope>
</reference>
<name>A0A8X6M768_9ARAC</name>
<keyword evidence="2" id="KW-1185">Reference proteome</keyword>
<dbReference type="Proteomes" id="UP000886998">
    <property type="component" value="Unassembled WGS sequence"/>
</dbReference>
<evidence type="ECO:0000313" key="1">
    <source>
        <dbReference type="EMBL" id="GFS28869.1"/>
    </source>
</evidence>
<dbReference type="AlphaFoldDB" id="A0A8X6M768"/>
<dbReference type="OrthoDB" id="7444419at2759"/>
<feature type="non-terminal residue" evidence="1">
    <location>
        <position position="177"/>
    </location>
</feature>